<dbReference type="EMBL" id="CAJNBJ010000001">
    <property type="protein sequence ID" value="CAE6698260.1"/>
    <property type="molecule type" value="Genomic_DNA"/>
</dbReference>
<dbReference type="Pfam" id="PF00535">
    <property type="entry name" value="Glycos_transf_2"/>
    <property type="match status" value="1"/>
</dbReference>
<reference evidence="2 3" key="1">
    <citation type="submission" date="2021-02" db="EMBL/GenBank/DDBJ databases">
        <authorList>
            <person name="Han P."/>
        </authorList>
    </citation>
    <scope>NUCLEOTIDE SEQUENCE [LARGE SCALE GENOMIC DNA]</scope>
    <source>
        <strain evidence="2">Candidatus Nitrospira sp. ZN2</strain>
    </source>
</reference>
<feature type="domain" description="Glycosyltransferase 2-like" evidence="1">
    <location>
        <begin position="43"/>
        <end position="111"/>
    </location>
</feature>
<evidence type="ECO:0000259" key="1">
    <source>
        <dbReference type="Pfam" id="PF00535"/>
    </source>
</evidence>
<organism evidence="2 3">
    <name type="scientific">Nitrospira defluvii</name>
    <dbReference type="NCBI Taxonomy" id="330214"/>
    <lineage>
        <taxon>Bacteria</taxon>
        <taxon>Pseudomonadati</taxon>
        <taxon>Nitrospirota</taxon>
        <taxon>Nitrospiria</taxon>
        <taxon>Nitrospirales</taxon>
        <taxon>Nitrospiraceae</taxon>
        <taxon>Nitrospira</taxon>
    </lineage>
</organism>
<dbReference type="RefSeq" id="WP_213040444.1">
    <property type="nucleotide sequence ID" value="NZ_CAJNBJ010000001.1"/>
</dbReference>
<name>A0ABM8QI72_9BACT</name>
<dbReference type="PANTHER" id="PTHR43685:SF3">
    <property type="entry name" value="SLR2126 PROTEIN"/>
    <property type="match status" value="1"/>
</dbReference>
<comment type="caution">
    <text evidence="2">The sequence shown here is derived from an EMBL/GenBank/DDBJ whole genome shotgun (WGS) entry which is preliminary data.</text>
</comment>
<dbReference type="PANTHER" id="PTHR43685">
    <property type="entry name" value="GLYCOSYLTRANSFERASE"/>
    <property type="match status" value="1"/>
</dbReference>
<evidence type="ECO:0000313" key="3">
    <source>
        <dbReference type="Proteomes" id="UP000675880"/>
    </source>
</evidence>
<sequence>MPADRHTISVVIPTLGRETLASCQAALAKQTRPPDEVIVVLDRERRGVAWGRNEGIARSTGDVIAFADDDGIPPADWLERLVSALDRHDAAVAGGTFQETDPLLDAIRRRTPLPTMEQLDPGGLVGNTGNILFRRDCLMVCEQADGYVFNPAFTGAGEDWELIWRLRKRGARMVYVPNPVTHLRRATGIQHVRHSFQRGLAIATLFRVMRADTSGVVPQDSLLWGEAGKKTNPRWLKAGWLKLVGPFARKEFHDARHFWWFWLGEKCQAAGFLWGMWRGIWACSGTHRSQGSRSTATSTTERRP</sequence>
<dbReference type="SUPFAM" id="SSF53448">
    <property type="entry name" value="Nucleotide-diphospho-sugar transferases"/>
    <property type="match status" value="1"/>
</dbReference>
<dbReference type="Gene3D" id="3.90.550.10">
    <property type="entry name" value="Spore Coat Polysaccharide Biosynthesis Protein SpsA, Chain A"/>
    <property type="match status" value="1"/>
</dbReference>
<accession>A0ABM8QI72</accession>
<protein>
    <submittedName>
        <fullName evidence="2">Glyco_trans_2-like domain-containing protein</fullName>
    </submittedName>
</protein>
<evidence type="ECO:0000313" key="2">
    <source>
        <dbReference type="EMBL" id="CAE6698260.1"/>
    </source>
</evidence>
<keyword evidence="3" id="KW-1185">Reference proteome</keyword>
<dbReference type="InterPro" id="IPR029044">
    <property type="entry name" value="Nucleotide-diphossugar_trans"/>
</dbReference>
<gene>
    <name evidence="2" type="ORF">NSPZN2_10577</name>
</gene>
<dbReference type="InterPro" id="IPR050834">
    <property type="entry name" value="Glycosyltransf_2"/>
</dbReference>
<dbReference type="Proteomes" id="UP000675880">
    <property type="component" value="Unassembled WGS sequence"/>
</dbReference>
<proteinExistence type="predicted"/>
<dbReference type="InterPro" id="IPR001173">
    <property type="entry name" value="Glyco_trans_2-like"/>
</dbReference>